<dbReference type="Pfam" id="PF00657">
    <property type="entry name" value="Lipase_GDSL"/>
    <property type="match status" value="1"/>
</dbReference>
<dbReference type="GO" id="GO:0006644">
    <property type="term" value="P:phospholipid metabolic process"/>
    <property type="evidence" value="ECO:0007669"/>
    <property type="project" value="TreeGrafter"/>
</dbReference>
<dbReference type="OrthoDB" id="10265800at2759"/>
<dbReference type="InterPro" id="IPR038885">
    <property type="entry name" value="PLB1"/>
</dbReference>
<dbReference type="GO" id="GO:0004620">
    <property type="term" value="F:phospholipase activity"/>
    <property type="evidence" value="ECO:0007669"/>
    <property type="project" value="InterPro"/>
</dbReference>
<dbReference type="Gene3D" id="3.40.50.1110">
    <property type="entry name" value="SGNH hydrolase"/>
    <property type="match status" value="1"/>
</dbReference>
<name>A0A6A4VQL7_AMPAM</name>
<evidence type="ECO:0000313" key="1">
    <source>
        <dbReference type="EMBL" id="KAF0295953.1"/>
    </source>
</evidence>
<dbReference type="InterPro" id="IPR001087">
    <property type="entry name" value="GDSL"/>
</dbReference>
<reference evidence="1 2" key="1">
    <citation type="submission" date="2019-07" db="EMBL/GenBank/DDBJ databases">
        <title>Draft genome assembly of a fouling barnacle, Amphibalanus amphitrite (Darwin, 1854): The first reference genome for Thecostraca.</title>
        <authorList>
            <person name="Kim W."/>
        </authorList>
    </citation>
    <scope>NUCLEOTIDE SEQUENCE [LARGE SCALE GENOMIC DNA]</scope>
    <source>
        <strain evidence="1">SNU_AA5</strain>
        <tissue evidence="1">Soma without cirri and trophi</tissue>
    </source>
</reference>
<dbReference type="CDD" id="cd01824">
    <property type="entry name" value="Phospholipase_B_like"/>
    <property type="match status" value="1"/>
</dbReference>
<keyword evidence="2" id="KW-1185">Reference proteome</keyword>
<dbReference type="Proteomes" id="UP000440578">
    <property type="component" value="Unassembled WGS sequence"/>
</dbReference>
<dbReference type="AlphaFoldDB" id="A0A6A4VQL7"/>
<evidence type="ECO:0000313" key="2">
    <source>
        <dbReference type="Proteomes" id="UP000440578"/>
    </source>
</evidence>
<comment type="caution">
    <text evidence="1">The sequence shown here is derived from an EMBL/GenBank/DDBJ whole genome shotgun (WGS) entry which is preliminary data.</text>
</comment>
<sequence length="311" mass="35193">MLVIIGANGHYLTTFTLPNVLKHFSHHLVGGSTGSGGPETPQSQFNVAKAGALHMAMPRQAHALVNRMRRDPRIDFQNDWKFNIPRHHQRWPFVPSFLQVTLRSMVTLMIGGNNLCSHVCMRKNFWPHSPHGHATFIKEALDILHANMPRTFVNLVPVVDVSVLMDVKGKNLPCQIADNVLCPCLFGKKRLSKRAMRHMVTGYQNAVIQLVESGRYDTLEDFTVVIQPFNVESKLPMVGSQFGMRADPTFMSADCFHLSQRGHSLMAQALWNNMLEPVGHKSWDWRIMGGLRCPTDSNPFFTTRMNPDGRR</sequence>
<dbReference type="InterPro" id="IPR035547">
    <property type="entry name" value="Phospholipase_B"/>
</dbReference>
<dbReference type="SUPFAM" id="SSF52266">
    <property type="entry name" value="SGNH hydrolase"/>
    <property type="match status" value="1"/>
</dbReference>
<accession>A0A6A4VQL7</accession>
<dbReference type="InterPro" id="IPR036514">
    <property type="entry name" value="SGNH_hydro_sf"/>
</dbReference>
<gene>
    <name evidence="1" type="primary">PLB1</name>
    <name evidence="1" type="ORF">FJT64_006561</name>
</gene>
<organism evidence="1 2">
    <name type="scientific">Amphibalanus amphitrite</name>
    <name type="common">Striped barnacle</name>
    <name type="synonym">Balanus amphitrite</name>
    <dbReference type="NCBI Taxonomy" id="1232801"/>
    <lineage>
        <taxon>Eukaryota</taxon>
        <taxon>Metazoa</taxon>
        <taxon>Ecdysozoa</taxon>
        <taxon>Arthropoda</taxon>
        <taxon>Crustacea</taxon>
        <taxon>Multicrustacea</taxon>
        <taxon>Cirripedia</taxon>
        <taxon>Thoracica</taxon>
        <taxon>Thoracicalcarea</taxon>
        <taxon>Balanomorpha</taxon>
        <taxon>Balanoidea</taxon>
        <taxon>Balanidae</taxon>
        <taxon>Amphibalaninae</taxon>
        <taxon>Amphibalanus</taxon>
    </lineage>
</organism>
<proteinExistence type="predicted"/>
<dbReference type="PANTHER" id="PTHR21325:SF31">
    <property type="entry name" value="GH22081P-RELATED"/>
    <property type="match status" value="1"/>
</dbReference>
<protein>
    <submittedName>
        <fullName evidence="1">Phospholipase B1, membrane-associated</fullName>
    </submittedName>
</protein>
<dbReference type="EMBL" id="VIIS01001590">
    <property type="protein sequence ID" value="KAF0295953.1"/>
    <property type="molecule type" value="Genomic_DNA"/>
</dbReference>
<dbReference type="PANTHER" id="PTHR21325">
    <property type="entry name" value="PHOSPHOLIPASE B, PLB1"/>
    <property type="match status" value="1"/>
</dbReference>